<proteinExistence type="predicted"/>
<dbReference type="EMBL" id="UYYA01004707">
    <property type="protein sequence ID" value="VDM63082.1"/>
    <property type="molecule type" value="Genomic_DNA"/>
</dbReference>
<dbReference type="AlphaFoldDB" id="A0A0R3PYI9"/>
<dbReference type="Proteomes" id="UP000267027">
    <property type="component" value="Unassembled WGS sequence"/>
</dbReference>
<name>A0A0R3PYI9_ANGCS</name>
<keyword evidence="2" id="KW-1185">Reference proteome</keyword>
<reference evidence="3" key="1">
    <citation type="submission" date="2017-02" db="UniProtKB">
        <authorList>
            <consortium name="WormBaseParasite"/>
        </authorList>
    </citation>
    <scope>IDENTIFICATION</scope>
</reference>
<organism evidence="3">
    <name type="scientific">Angiostrongylus costaricensis</name>
    <name type="common">Nematode worm</name>
    <dbReference type="NCBI Taxonomy" id="334426"/>
    <lineage>
        <taxon>Eukaryota</taxon>
        <taxon>Metazoa</taxon>
        <taxon>Ecdysozoa</taxon>
        <taxon>Nematoda</taxon>
        <taxon>Chromadorea</taxon>
        <taxon>Rhabditida</taxon>
        <taxon>Rhabditina</taxon>
        <taxon>Rhabditomorpha</taxon>
        <taxon>Strongyloidea</taxon>
        <taxon>Metastrongylidae</taxon>
        <taxon>Angiostrongylus</taxon>
    </lineage>
</organism>
<dbReference type="WBParaSite" id="ACOC_0001149601-mRNA-1">
    <property type="protein sequence ID" value="ACOC_0001149601-mRNA-1"/>
    <property type="gene ID" value="ACOC_0001149601"/>
</dbReference>
<evidence type="ECO:0000313" key="3">
    <source>
        <dbReference type="WBParaSite" id="ACOC_0001149601-mRNA-1"/>
    </source>
</evidence>
<sequence>MSLHKSGFRKAVIDWREDGGDVGVWVGELRTIMKLCRHELIAIVSRTERRRRRRQASIEYVEYKLQAS</sequence>
<gene>
    <name evidence="1" type="ORF">ACOC_LOCUS11497</name>
</gene>
<evidence type="ECO:0000313" key="1">
    <source>
        <dbReference type="EMBL" id="VDM63082.1"/>
    </source>
</evidence>
<evidence type="ECO:0000313" key="2">
    <source>
        <dbReference type="Proteomes" id="UP000267027"/>
    </source>
</evidence>
<protein>
    <submittedName>
        <fullName evidence="3">OxoGdeHyase_C domain-containing protein</fullName>
    </submittedName>
</protein>
<accession>A0A0R3PYI9</accession>
<reference evidence="1 2" key="2">
    <citation type="submission" date="2018-11" db="EMBL/GenBank/DDBJ databases">
        <authorList>
            <consortium name="Pathogen Informatics"/>
        </authorList>
    </citation>
    <scope>NUCLEOTIDE SEQUENCE [LARGE SCALE GENOMIC DNA]</scope>
    <source>
        <strain evidence="1 2">Costa Rica</strain>
    </source>
</reference>